<reference evidence="4 5" key="1">
    <citation type="submission" date="2017-12" db="EMBL/GenBank/DDBJ databases">
        <title>Hemimetabolous genomes reveal molecular basis of termite eusociality.</title>
        <authorList>
            <person name="Harrison M.C."/>
            <person name="Jongepier E."/>
            <person name="Robertson H.M."/>
            <person name="Arning N."/>
            <person name="Bitard-Feildel T."/>
            <person name="Chao H."/>
            <person name="Childers C.P."/>
            <person name="Dinh H."/>
            <person name="Doddapaneni H."/>
            <person name="Dugan S."/>
            <person name="Gowin J."/>
            <person name="Greiner C."/>
            <person name="Han Y."/>
            <person name="Hu H."/>
            <person name="Hughes D.S.T."/>
            <person name="Huylmans A.-K."/>
            <person name="Kemena C."/>
            <person name="Kremer L.P.M."/>
            <person name="Lee S.L."/>
            <person name="Lopez-Ezquerra A."/>
            <person name="Mallet L."/>
            <person name="Monroy-Kuhn J.M."/>
            <person name="Moser A."/>
            <person name="Murali S.C."/>
            <person name="Muzny D.M."/>
            <person name="Otani S."/>
            <person name="Piulachs M.-D."/>
            <person name="Poelchau M."/>
            <person name="Qu J."/>
            <person name="Schaub F."/>
            <person name="Wada-Katsumata A."/>
            <person name="Worley K.C."/>
            <person name="Xie Q."/>
            <person name="Ylla G."/>
            <person name="Poulsen M."/>
            <person name="Gibbs R.A."/>
            <person name="Schal C."/>
            <person name="Richards S."/>
            <person name="Belles X."/>
            <person name="Korb J."/>
            <person name="Bornberg-Bauer E."/>
        </authorList>
    </citation>
    <scope>NUCLEOTIDE SEQUENCE [LARGE SCALE GENOMIC DNA]</scope>
    <source>
        <tissue evidence="4">Whole body</tissue>
    </source>
</reference>
<dbReference type="GO" id="GO:0000184">
    <property type="term" value="P:nuclear-transcribed mRNA catabolic process, nonsense-mediated decay"/>
    <property type="evidence" value="ECO:0007669"/>
    <property type="project" value="UniProtKB-KW"/>
</dbReference>
<dbReference type="Gene3D" id="3.40.50.300">
    <property type="entry name" value="P-loop containing nucleotide triphosphate hydrolases"/>
    <property type="match status" value="1"/>
</dbReference>
<feature type="compositionally biased region" description="Basic and acidic residues" evidence="3">
    <location>
        <begin position="35"/>
        <end position="57"/>
    </location>
</feature>
<organism evidence="4 5">
    <name type="scientific">Cryptotermes secundus</name>
    <dbReference type="NCBI Taxonomy" id="105785"/>
    <lineage>
        <taxon>Eukaryota</taxon>
        <taxon>Metazoa</taxon>
        <taxon>Ecdysozoa</taxon>
        <taxon>Arthropoda</taxon>
        <taxon>Hexapoda</taxon>
        <taxon>Insecta</taxon>
        <taxon>Pterygota</taxon>
        <taxon>Neoptera</taxon>
        <taxon>Polyneoptera</taxon>
        <taxon>Dictyoptera</taxon>
        <taxon>Blattodea</taxon>
        <taxon>Blattoidea</taxon>
        <taxon>Termitoidae</taxon>
        <taxon>Kalotermitidae</taxon>
        <taxon>Cryptotermitinae</taxon>
        <taxon>Cryptotermes</taxon>
    </lineage>
</organism>
<evidence type="ECO:0000256" key="3">
    <source>
        <dbReference type="SAM" id="MobiDB-lite"/>
    </source>
</evidence>
<dbReference type="FunCoup" id="A0A2J7PG05">
    <property type="interactions" value="550"/>
</dbReference>
<dbReference type="STRING" id="105785.A0A2J7PG05"/>
<protein>
    <submittedName>
        <fullName evidence="4">Protein SMG9</fullName>
    </submittedName>
</protein>
<dbReference type="InterPro" id="IPR019354">
    <property type="entry name" value="SMG8-like"/>
</dbReference>
<keyword evidence="5" id="KW-1185">Reference proteome</keyword>
<dbReference type="PANTHER" id="PTHR14270:SF0">
    <property type="entry name" value="NONSENSE-MEDIATED MRNA DECAY FACTOR SMG9"/>
    <property type="match status" value="1"/>
</dbReference>
<gene>
    <name evidence="4" type="ORF">B7P43_G01035</name>
</gene>
<dbReference type="InParanoid" id="A0A2J7PG05"/>
<dbReference type="EMBL" id="NEVH01025635">
    <property type="protein sequence ID" value="PNF15266.1"/>
    <property type="molecule type" value="Genomic_DNA"/>
</dbReference>
<dbReference type="Pfam" id="PF10220">
    <property type="entry name" value="Smg8_Smg9"/>
    <property type="match status" value="1"/>
</dbReference>
<name>A0A2J7PG05_9NEOP</name>
<comment type="similarity">
    <text evidence="1">Belongs to the SMG9 family.</text>
</comment>
<comment type="caution">
    <text evidence="4">The sequence shown here is derived from an EMBL/GenBank/DDBJ whole genome shotgun (WGS) entry which is preliminary data.</text>
</comment>
<accession>A0A2J7PG05</accession>
<evidence type="ECO:0000313" key="4">
    <source>
        <dbReference type="EMBL" id="PNF15266.1"/>
    </source>
</evidence>
<evidence type="ECO:0000256" key="2">
    <source>
        <dbReference type="ARBA" id="ARBA00023161"/>
    </source>
</evidence>
<dbReference type="Proteomes" id="UP000235965">
    <property type="component" value="Unassembled WGS sequence"/>
</dbReference>
<dbReference type="InterPro" id="IPR039177">
    <property type="entry name" value="SMG9"/>
</dbReference>
<dbReference type="AlphaFoldDB" id="A0A2J7PG05"/>
<evidence type="ECO:0000313" key="5">
    <source>
        <dbReference type="Proteomes" id="UP000235965"/>
    </source>
</evidence>
<evidence type="ECO:0000256" key="1">
    <source>
        <dbReference type="ARBA" id="ARBA00007712"/>
    </source>
</evidence>
<sequence>MSEFEKGRDMRQKKYFSVNKDRKDGNRRLPIILAKPERDIERDKDRTGDKSMGKSLERPQSQPTIILRTREGENRAVSPSQRPAAVLRKECEAQQPPLYHLAAKHAGGENVNPLAPPPEMKGSIKLVDETFLFCDGPLEFLLDQNDFMVVGCLGLQGAGKSTLMSVLAGNHPDEASKNFYFKPQSLEHHELGGHCTTGVDLLVTSNRVILLDTQPMLSASVMDRLVQQENKKFSGTEFASTENAMEIQSLQLAAFLLSVCHIVIFVQDWFFDPNFLRFLQSAEMLKPSTPTTSQDEEIIEYFPHLLFLQNRATTTDFSPAQVKLMQTVYNRTFLRSRLQIQSGMGIATGNVINFLTPATCGEAINLFLLPEIGDIEEDGHYRGHPGFTELLSKLRNQIHGVTRHPITHSTLSEKNWFHYASKVWDGVKKSSFFLEYSRLLP</sequence>
<dbReference type="InterPro" id="IPR027417">
    <property type="entry name" value="P-loop_NTPase"/>
</dbReference>
<dbReference type="SUPFAM" id="SSF52540">
    <property type="entry name" value="P-loop containing nucleoside triphosphate hydrolases"/>
    <property type="match status" value="1"/>
</dbReference>
<proteinExistence type="inferred from homology"/>
<dbReference type="OrthoDB" id="79514at2759"/>
<feature type="region of interest" description="Disordered" evidence="3">
    <location>
        <begin position="1"/>
        <end position="83"/>
    </location>
</feature>
<dbReference type="PANTHER" id="PTHR14270">
    <property type="entry name" value="NONSENSE-MEDIATED MRNA DECAY FACTOR SMG9"/>
    <property type="match status" value="1"/>
</dbReference>
<keyword evidence="2" id="KW-0866">Nonsense-mediated mRNA decay</keyword>
<feature type="compositionally biased region" description="Basic and acidic residues" evidence="3">
    <location>
        <begin position="1"/>
        <end position="12"/>
    </location>
</feature>